<keyword evidence="6 8" id="KW-0472">Membrane</keyword>
<evidence type="ECO:0000256" key="3">
    <source>
        <dbReference type="ARBA" id="ARBA00022475"/>
    </source>
</evidence>
<feature type="transmembrane region" description="Helical" evidence="8">
    <location>
        <begin position="102"/>
        <end position="119"/>
    </location>
</feature>
<dbReference type="PANTHER" id="PTHR23513">
    <property type="entry name" value="INTEGRAL MEMBRANE EFFLUX PROTEIN-RELATED"/>
    <property type="match status" value="1"/>
</dbReference>
<keyword evidence="2" id="KW-0813">Transport</keyword>
<dbReference type="CDD" id="cd06173">
    <property type="entry name" value="MFS_MefA_like"/>
    <property type="match status" value="1"/>
</dbReference>
<feature type="transmembrane region" description="Helical" evidence="8">
    <location>
        <begin position="184"/>
        <end position="210"/>
    </location>
</feature>
<dbReference type="PROSITE" id="PS50850">
    <property type="entry name" value="MFS"/>
    <property type="match status" value="1"/>
</dbReference>
<feature type="domain" description="Major facilitator superfamily (MFS) profile" evidence="9">
    <location>
        <begin position="32"/>
        <end position="418"/>
    </location>
</feature>
<evidence type="ECO:0000256" key="4">
    <source>
        <dbReference type="ARBA" id="ARBA00022692"/>
    </source>
</evidence>
<evidence type="ECO:0000256" key="2">
    <source>
        <dbReference type="ARBA" id="ARBA00022448"/>
    </source>
</evidence>
<feature type="transmembrane region" description="Helical" evidence="8">
    <location>
        <begin position="36"/>
        <end position="56"/>
    </location>
</feature>
<evidence type="ECO:0000256" key="7">
    <source>
        <dbReference type="SAM" id="MobiDB-lite"/>
    </source>
</evidence>
<dbReference type="InterPro" id="IPR010290">
    <property type="entry name" value="TM_effector"/>
</dbReference>
<sequence length="565" mass="60257">MSQSSAPNGEEGASSPEHGSPGGAFAPLREGTFRRIWTASLFSNFGQLFLGVGAAWEMTRLTSSAEMVALVQSAMMLPLVVVTLPAGAIADMFDRRRIAMSGLAFSAVCAAMLAAIAFLDLVTPAMLLLFCALIGAGVALYSPSWQASIPEQVSRGHLPAAVALGTISYNVARSFGPALGGLIVVAYGARAVFGMTALLYLPLFFAFFLWQRRHVPSRLPPERMDRAMLGGARYALHAPAIRTALLRVFAFGLSTATASALAPLIARDMLRGDAATYGLLLGAQGVGAVTGALFVSRIREMISTEWAVRLFAIGTGAALAVIGFSHAVMLTCAAFLVVGACNILTIAMINVTVQLSAPRWVTARALSLFSSAITAGIGIGAWVWGQVAQQTGVGHALLVSGMAVGATAFLGLVLPIAREGASGTSEMPLGNEPEVGMALTLRSGPVVIEVDYDVDPAHARDFYAAMMKMQSMRKRNGGFAWSIARDIADPALWTERYHCPTWGDYLRLRDRFTEADLAVQAAADAFHRRREGSRVRRQLERPFGSVRWKAESYDPRQETTGWIAP</sequence>
<dbReference type="InterPro" id="IPR036259">
    <property type="entry name" value="MFS_trans_sf"/>
</dbReference>
<comment type="caution">
    <text evidence="10">The sequence shown here is derived from an EMBL/GenBank/DDBJ whole genome shotgun (WGS) entry which is preliminary data.</text>
</comment>
<feature type="transmembrane region" description="Helical" evidence="8">
    <location>
        <begin position="333"/>
        <end position="353"/>
    </location>
</feature>
<comment type="subcellular location">
    <subcellularLocation>
        <location evidence="1">Cell membrane</location>
        <topology evidence="1">Multi-pass membrane protein</topology>
    </subcellularLocation>
</comment>
<feature type="transmembrane region" description="Helical" evidence="8">
    <location>
        <begin position="396"/>
        <end position="417"/>
    </location>
</feature>
<feature type="transmembrane region" description="Helical" evidence="8">
    <location>
        <begin position="68"/>
        <end position="90"/>
    </location>
</feature>
<name>A0ABV6SA35_9SPHN</name>
<dbReference type="RefSeq" id="WP_267218820.1">
    <property type="nucleotide sequence ID" value="NZ_JAPCWC010000002.1"/>
</dbReference>
<evidence type="ECO:0000256" key="1">
    <source>
        <dbReference type="ARBA" id="ARBA00004651"/>
    </source>
</evidence>
<dbReference type="Proteomes" id="UP001589858">
    <property type="component" value="Unassembled WGS sequence"/>
</dbReference>
<evidence type="ECO:0000256" key="5">
    <source>
        <dbReference type="ARBA" id="ARBA00022989"/>
    </source>
</evidence>
<evidence type="ECO:0000256" key="8">
    <source>
        <dbReference type="SAM" id="Phobius"/>
    </source>
</evidence>
<feature type="transmembrane region" description="Helical" evidence="8">
    <location>
        <begin position="156"/>
        <end position="172"/>
    </location>
</feature>
<accession>A0ABV6SA35</accession>
<dbReference type="InterPro" id="IPR020846">
    <property type="entry name" value="MFS_dom"/>
</dbReference>
<dbReference type="EMBL" id="JBHLTM010000061">
    <property type="protein sequence ID" value="MFC0686105.1"/>
    <property type="molecule type" value="Genomic_DNA"/>
</dbReference>
<proteinExistence type="predicted"/>
<evidence type="ECO:0000313" key="10">
    <source>
        <dbReference type="EMBL" id="MFC0686105.1"/>
    </source>
</evidence>
<dbReference type="PANTHER" id="PTHR23513:SF11">
    <property type="entry name" value="STAPHYLOFERRIN A TRANSPORTER"/>
    <property type="match status" value="1"/>
</dbReference>
<reference evidence="10 11" key="1">
    <citation type="submission" date="2024-09" db="EMBL/GenBank/DDBJ databases">
        <authorList>
            <person name="Sun Q."/>
            <person name="Mori K."/>
        </authorList>
    </citation>
    <scope>NUCLEOTIDE SEQUENCE [LARGE SCALE GENOMIC DNA]</scope>
    <source>
        <strain evidence="10 11">CICC 11035S</strain>
    </source>
</reference>
<feature type="transmembrane region" description="Helical" evidence="8">
    <location>
        <begin position="277"/>
        <end position="295"/>
    </location>
</feature>
<feature type="region of interest" description="Disordered" evidence="7">
    <location>
        <begin position="1"/>
        <end position="24"/>
    </location>
</feature>
<feature type="transmembrane region" description="Helical" evidence="8">
    <location>
        <begin position="365"/>
        <end position="384"/>
    </location>
</feature>
<feature type="transmembrane region" description="Helical" evidence="8">
    <location>
        <begin position="244"/>
        <end position="265"/>
    </location>
</feature>
<dbReference type="Gene3D" id="1.20.1250.20">
    <property type="entry name" value="MFS general substrate transporter like domains"/>
    <property type="match status" value="1"/>
</dbReference>
<evidence type="ECO:0000313" key="11">
    <source>
        <dbReference type="Proteomes" id="UP001589858"/>
    </source>
</evidence>
<keyword evidence="5 8" id="KW-1133">Transmembrane helix</keyword>
<dbReference type="Pfam" id="PF05977">
    <property type="entry name" value="MFS_3"/>
    <property type="match status" value="1"/>
</dbReference>
<feature type="transmembrane region" description="Helical" evidence="8">
    <location>
        <begin position="125"/>
        <end position="144"/>
    </location>
</feature>
<feature type="transmembrane region" description="Helical" evidence="8">
    <location>
        <begin position="307"/>
        <end position="327"/>
    </location>
</feature>
<gene>
    <name evidence="10" type="ORF">ACFFF8_16045</name>
</gene>
<keyword evidence="4 8" id="KW-0812">Transmembrane</keyword>
<keyword evidence="11" id="KW-1185">Reference proteome</keyword>
<evidence type="ECO:0000256" key="6">
    <source>
        <dbReference type="ARBA" id="ARBA00023136"/>
    </source>
</evidence>
<evidence type="ECO:0000259" key="9">
    <source>
        <dbReference type="PROSITE" id="PS50850"/>
    </source>
</evidence>
<keyword evidence="3" id="KW-1003">Cell membrane</keyword>
<organism evidence="10 11">
    <name type="scientific">Novosphingobium clariflavum</name>
    <dbReference type="NCBI Taxonomy" id="2029884"/>
    <lineage>
        <taxon>Bacteria</taxon>
        <taxon>Pseudomonadati</taxon>
        <taxon>Pseudomonadota</taxon>
        <taxon>Alphaproteobacteria</taxon>
        <taxon>Sphingomonadales</taxon>
        <taxon>Sphingomonadaceae</taxon>
        <taxon>Novosphingobium</taxon>
    </lineage>
</organism>
<dbReference type="SUPFAM" id="SSF103473">
    <property type="entry name" value="MFS general substrate transporter"/>
    <property type="match status" value="1"/>
</dbReference>
<protein>
    <submittedName>
        <fullName evidence="10">MFS transporter</fullName>
    </submittedName>
</protein>